<comment type="caution">
    <text evidence="2">The sequence shown here is derived from an EMBL/GenBank/DDBJ whole genome shotgun (WGS) entry which is preliminary data.</text>
</comment>
<gene>
    <name evidence="2" type="ORF">SPARVUS_LOCUS1056174</name>
</gene>
<evidence type="ECO:0000313" key="3">
    <source>
        <dbReference type="Proteomes" id="UP001162483"/>
    </source>
</evidence>
<sequence length="71" mass="7840">MPWCNTTVSKLLSHPVCKEYLTMKWRAYGFKAHLINLSIYSLGLIPLTLLIMSAAVPGSPSRNSTLNDSTS</sequence>
<keyword evidence="1" id="KW-0812">Transmembrane</keyword>
<protein>
    <submittedName>
        <fullName evidence="2">Uncharacterized protein</fullName>
    </submittedName>
</protein>
<proteinExistence type="predicted"/>
<keyword evidence="1" id="KW-0472">Membrane</keyword>
<evidence type="ECO:0000256" key="1">
    <source>
        <dbReference type="SAM" id="Phobius"/>
    </source>
</evidence>
<keyword evidence="3" id="KW-1185">Reference proteome</keyword>
<reference evidence="2" key="1">
    <citation type="submission" date="2023-05" db="EMBL/GenBank/DDBJ databases">
        <authorList>
            <person name="Stuckert A."/>
        </authorList>
    </citation>
    <scope>NUCLEOTIDE SEQUENCE</scope>
</reference>
<keyword evidence="1" id="KW-1133">Transmembrane helix</keyword>
<dbReference type="EMBL" id="CATNWA010000341">
    <property type="protein sequence ID" value="CAI9536598.1"/>
    <property type="molecule type" value="Genomic_DNA"/>
</dbReference>
<dbReference type="Proteomes" id="UP001162483">
    <property type="component" value="Unassembled WGS sequence"/>
</dbReference>
<accession>A0ABN9AKY6</accession>
<feature type="non-terminal residue" evidence="2">
    <location>
        <position position="71"/>
    </location>
</feature>
<organism evidence="2 3">
    <name type="scientific">Staurois parvus</name>
    <dbReference type="NCBI Taxonomy" id="386267"/>
    <lineage>
        <taxon>Eukaryota</taxon>
        <taxon>Metazoa</taxon>
        <taxon>Chordata</taxon>
        <taxon>Craniata</taxon>
        <taxon>Vertebrata</taxon>
        <taxon>Euteleostomi</taxon>
        <taxon>Amphibia</taxon>
        <taxon>Batrachia</taxon>
        <taxon>Anura</taxon>
        <taxon>Neobatrachia</taxon>
        <taxon>Ranoidea</taxon>
        <taxon>Ranidae</taxon>
        <taxon>Staurois</taxon>
    </lineage>
</organism>
<feature type="transmembrane region" description="Helical" evidence="1">
    <location>
        <begin position="34"/>
        <end position="56"/>
    </location>
</feature>
<evidence type="ECO:0000313" key="2">
    <source>
        <dbReference type="EMBL" id="CAI9536598.1"/>
    </source>
</evidence>
<name>A0ABN9AKY6_9NEOB</name>